<keyword evidence="3" id="KW-1185">Reference proteome</keyword>
<keyword evidence="1" id="KW-1133">Transmembrane helix</keyword>
<dbReference type="EMBL" id="JAGGKT010000029">
    <property type="protein sequence ID" value="MBP1934855.1"/>
    <property type="molecule type" value="Genomic_DNA"/>
</dbReference>
<keyword evidence="1" id="KW-0472">Membrane</keyword>
<evidence type="ECO:0000313" key="2">
    <source>
        <dbReference type="EMBL" id="MBP1934855.1"/>
    </source>
</evidence>
<dbReference type="NCBIfam" id="NF041644">
    <property type="entry name" value="CBO0543_fam"/>
    <property type="match status" value="1"/>
</dbReference>
<dbReference type="RefSeq" id="WP_209812833.1">
    <property type="nucleotide sequence ID" value="NZ_JAGGKT010000029.1"/>
</dbReference>
<reference evidence="2 3" key="1">
    <citation type="submission" date="2021-03" db="EMBL/GenBank/DDBJ databases">
        <title>Genomic Encyclopedia of Type Strains, Phase IV (KMG-IV): sequencing the most valuable type-strain genomes for metagenomic binning, comparative biology and taxonomic classification.</title>
        <authorList>
            <person name="Goeker M."/>
        </authorList>
    </citation>
    <scope>NUCLEOTIDE SEQUENCE [LARGE SCALE GENOMIC DNA]</scope>
    <source>
        <strain evidence="2 3">DSM 24738</strain>
    </source>
</reference>
<dbReference type="Proteomes" id="UP001519343">
    <property type="component" value="Unassembled WGS sequence"/>
</dbReference>
<accession>A0ABS4GY97</accession>
<proteinExistence type="predicted"/>
<dbReference type="InterPro" id="IPR048147">
    <property type="entry name" value="CBO0543-like"/>
</dbReference>
<protein>
    <submittedName>
        <fullName evidence="2">Uncharacterized protein</fullName>
    </submittedName>
</protein>
<comment type="caution">
    <text evidence="2">The sequence shown here is derived from an EMBL/GenBank/DDBJ whole genome shotgun (WGS) entry which is preliminary data.</text>
</comment>
<sequence length="161" mass="19704">MLFFIGRFIIVWTLWYILADKKRWREIFPVSIFAGLLGSTTDNLTMHYKLWEYHSSNGLHPWILKVMDDWGIYMVVVYLFIQWLPENQTWGKMFGYWFIWTGLAITIEWIHVITNHMDHHLWWTYGHSYIADWVLFWLFYEFHKKFRLKSLSNDGVSSRAK</sequence>
<feature type="transmembrane region" description="Helical" evidence="1">
    <location>
        <begin position="62"/>
        <end position="81"/>
    </location>
</feature>
<keyword evidence="1" id="KW-0812">Transmembrane</keyword>
<name>A0ABS4GY97_9BACL</name>
<gene>
    <name evidence="2" type="ORF">J2Z37_004875</name>
</gene>
<evidence type="ECO:0000256" key="1">
    <source>
        <dbReference type="SAM" id="Phobius"/>
    </source>
</evidence>
<evidence type="ECO:0000313" key="3">
    <source>
        <dbReference type="Proteomes" id="UP001519343"/>
    </source>
</evidence>
<feature type="transmembrane region" description="Helical" evidence="1">
    <location>
        <begin position="93"/>
        <end position="114"/>
    </location>
</feature>
<organism evidence="2 3">
    <name type="scientific">Ammoniphilus resinae</name>
    <dbReference type="NCBI Taxonomy" id="861532"/>
    <lineage>
        <taxon>Bacteria</taxon>
        <taxon>Bacillati</taxon>
        <taxon>Bacillota</taxon>
        <taxon>Bacilli</taxon>
        <taxon>Bacillales</taxon>
        <taxon>Paenibacillaceae</taxon>
        <taxon>Aneurinibacillus group</taxon>
        <taxon>Ammoniphilus</taxon>
    </lineage>
</organism>
<feature type="transmembrane region" description="Helical" evidence="1">
    <location>
        <begin position="120"/>
        <end position="140"/>
    </location>
</feature>